<dbReference type="PANTHER" id="PTHR47074:SF73">
    <property type="entry name" value="OS04G0448401 PROTEIN"/>
    <property type="match status" value="1"/>
</dbReference>
<dbReference type="PANTHER" id="PTHR47074">
    <property type="entry name" value="BNAC02G40300D PROTEIN"/>
    <property type="match status" value="1"/>
</dbReference>
<dbReference type="OMA" id="VADIQWI"/>
<organism evidence="2 3">
    <name type="scientific">Setaria viridis</name>
    <name type="common">Green bristlegrass</name>
    <name type="synonym">Setaria italica subsp. viridis</name>
    <dbReference type="NCBI Taxonomy" id="4556"/>
    <lineage>
        <taxon>Eukaryota</taxon>
        <taxon>Viridiplantae</taxon>
        <taxon>Streptophyta</taxon>
        <taxon>Embryophyta</taxon>
        <taxon>Tracheophyta</taxon>
        <taxon>Spermatophyta</taxon>
        <taxon>Magnoliopsida</taxon>
        <taxon>Liliopsida</taxon>
        <taxon>Poales</taxon>
        <taxon>Poaceae</taxon>
        <taxon>PACMAD clade</taxon>
        <taxon>Panicoideae</taxon>
        <taxon>Panicodae</taxon>
        <taxon>Paniceae</taxon>
        <taxon>Cenchrinae</taxon>
        <taxon>Setaria</taxon>
    </lineage>
</organism>
<dbReference type="Proteomes" id="UP000298652">
    <property type="component" value="Chromosome 2"/>
</dbReference>
<evidence type="ECO:0000313" key="3">
    <source>
        <dbReference type="Proteomes" id="UP000298652"/>
    </source>
</evidence>
<keyword evidence="3" id="KW-1185">Reference proteome</keyword>
<gene>
    <name evidence="2" type="ORF">SEVIR_2G417600v2</name>
</gene>
<evidence type="ECO:0000259" key="1">
    <source>
        <dbReference type="Pfam" id="PF13456"/>
    </source>
</evidence>
<dbReference type="GO" id="GO:0004523">
    <property type="term" value="F:RNA-DNA hybrid ribonuclease activity"/>
    <property type="evidence" value="ECO:0007669"/>
    <property type="project" value="InterPro"/>
</dbReference>
<protein>
    <recommendedName>
        <fullName evidence="1">RNase H type-1 domain-containing protein</fullName>
    </recommendedName>
</protein>
<dbReference type="AlphaFoldDB" id="A0A4U6W130"/>
<dbReference type="InterPro" id="IPR052929">
    <property type="entry name" value="RNase_H-like_EbsB-rel"/>
</dbReference>
<reference evidence="2" key="1">
    <citation type="submission" date="2019-03" db="EMBL/GenBank/DDBJ databases">
        <title>WGS assembly of Setaria viridis.</title>
        <authorList>
            <person name="Huang P."/>
            <person name="Jenkins J."/>
            <person name="Grimwood J."/>
            <person name="Barry K."/>
            <person name="Healey A."/>
            <person name="Mamidi S."/>
            <person name="Sreedasyam A."/>
            <person name="Shu S."/>
            <person name="Feldman M."/>
            <person name="Wu J."/>
            <person name="Yu Y."/>
            <person name="Chen C."/>
            <person name="Johnson J."/>
            <person name="Rokhsar D."/>
            <person name="Baxter I."/>
            <person name="Schmutz J."/>
            <person name="Brutnell T."/>
            <person name="Kellogg E."/>
        </authorList>
    </citation>
    <scope>NUCLEOTIDE SEQUENCE [LARGE SCALE GENOMIC DNA]</scope>
</reference>
<dbReference type="Pfam" id="PF13456">
    <property type="entry name" value="RVT_3"/>
    <property type="match status" value="1"/>
</dbReference>
<name>A0A4U6W130_SETVI</name>
<feature type="domain" description="RNase H type-1" evidence="1">
    <location>
        <begin position="111"/>
        <end position="216"/>
    </location>
</feature>
<proteinExistence type="predicted"/>
<dbReference type="Gramene" id="TKW36088">
    <property type="protein sequence ID" value="TKW36088"/>
    <property type="gene ID" value="SEVIR_2G417600v2"/>
</dbReference>
<sequence>MATRSTCSICSMSDSWKHSLIECNMVKCVWALEREEITQLTSETQETESRGWLAAIISSLKHEDLMRMVVTLWAIWYAPGLEMIKTAASVRRTQGVPPRWIPPPPSLVKINVDAATSKNSSKAVAAAIARDVVENFLGASVLVIHGLLDAEIVEDIACREGLALSSDLMVQHFMLTSDNVNVIKGIKEKEIVAHGHIIMEIKATAVQFGTADFIHFRSNVDAHTILLAAANTFANARSPAPPIECLPLEQLSYKFLSSLLLEWAGRAACR</sequence>
<evidence type="ECO:0000313" key="2">
    <source>
        <dbReference type="EMBL" id="TKW36088.1"/>
    </source>
</evidence>
<dbReference type="EMBL" id="CM016553">
    <property type="protein sequence ID" value="TKW36088.1"/>
    <property type="molecule type" value="Genomic_DNA"/>
</dbReference>
<accession>A0A4U6W130</accession>
<dbReference type="InterPro" id="IPR002156">
    <property type="entry name" value="RNaseH_domain"/>
</dbReference>
<dbReference type="GO" id="GO:0003676">
    <property type="term" value="F:nucleic acid binding"/>
    <property type="evidence" value="ECO:0007669"/>
    <property type="project" value="InterPro"/>
</dbReference>